<dbReference type="OrthoDB" id="5962009at2759"/>
<evidence type="ECO:0000313" key="3">
    <source>
        <dbReference type="Proteomes" id="UP000326759"/>
    </source>
</evidence>
<gene>
    <name evidence="2" type="primary">Mien1</name>
    <name evidence="2" type="ORF">Anas_10043</name>
</gene>
<evidence type="ECO:0000256" key="1">
    <source>
        <dbReference type="ARBA" id="ARBA00023284"/>
    </source>
</evidence>
<dbReference type="EMBL" id="SEYY01003615">
    <property type="protein sequence ID" value="KAB7504178.1"/>
    <property type="molecule type" value="Genomic_DNA"/>
</dbReference>
<dbReference type="NCBIfam" id="TIGR02174">
    <property type="entry name" value="CXXU_selWTH"/>
    <property type="match status" value="1"/>
</dbReference>
<dbReference type="Proteomes" id="UP000326759">
    <property type="component" value="Unassembled WGS sequence"/>
</dbReference>
<dbReference type="InterPro" id="IPR036249">
    <property type="entry name" value="Thioredoxin-like_sf"/>
</dbReference>
<keyword evidence="1" id="KW-0676">Redox-active center</keyword>
<organism evidence="2 3">
    <name type="scientific">Armadillidium nasatum</name>
    <dbReference type="NCBI Taxonomy" id="96803"/>
    <lineage>
        <taxon>Eukaryota</taxon>
        <taxon>Metazoa</taxon>
        <taxon>Ecdysozoa</taxon>
        <taxon>Arthropoda</taxon>
        <taxon>Crustacea</taxon>
        <taxon>Multicrustacea</taxon>
        <taxon>Malacostraca</taxon>
        <taxon>Eumalacostraca</taxon>
        <taxon>Peracarida</taxon>
        <taxon>Isopoda</taxon>
        <taxon>Oniscidea</taxon>
        <taxon>Crinocheta</taxon>
        <taxon>Armadillidiidae</taxon>
        <taxon>Armadillidium</taxon>
    </lineage>
</organism>
<proteinExistence type="predicted"/>
<sequence length="88" mass="9616">MKNFSQGYEPRFKELSRLIKVDVPEAEVDGFVGRSSSFEVTIDNQLAFSKLDRGAFPDFEETVAVVKKAHSSGVVDEISGTQSGCVIS</sequence>
<protein>
    <submittedName>
        <fullName evidence="2">Migration and invasion enhancer 1</fullName>
    </submittedName>
</protein>
<keyword evidence="3" id="KW-1185">Reference proteome</keyword>
<accession>A0A5N5TDN1</accession>
<evidence type="ECO:0000313" key="2">
    <source>
        <dbReference type="EMBL" id="KAB7504178.1"/>
    </source>
</evidence>
<dbReference type="Gene3D" id="3.40.30.10">
    <property type="entry name" value="Glutaredoxin"/>
    <property type="match status" value="1"/>
</dbReference>
<name>A0A5N5TDN1_9CRUS</name>
<dbReference type="SUPFAM" id="SSF52833">
    <property type="entry name" value="Thioredoxin-like"/>
    <property type="match status" value="1"/>
</dbReference>
<dbReference type="Pfam" id="PF10262">
    <property type="entry name" value="Rdx"/>
    <property type="match status" value="1"/>
</dbReference>
<comment type="caution">
    <text evidence="2">The sequence shown here is derived from an EMBL/GenBank/DDBJ whole genome shotgun (WGS) entry which is preliminary data.</text>
</comment>
<dbReference type="InterPro" id="IPR011893">
    <property type="entry name" value="Selenoprotein_Rdx-typ"/>
</dbReference>
<dbReference type="AlphaFoldDB" id="A0A5N5TDN1"/>
<reference evidence="2 3" key="1">
    <citation type="journal article" date="2019" name="PLoS Biol.">
        <title>Sex chromosomes control vertical transmission of feminizing Wolbachia symbionts in an isopod.</title>
        <authorList>
            <person name="Becking T."/>
            <person name="Chebbi M.A."/>
            <person name="Giraud I."/>
            <person name="Moumen B."/>
            <person name="Laverre T."/>
            <person name="Caubet Y."/>
            <person name="Peccoud J."/>
            <person name="Gilbert C."/>
            <person name="Cordaux R."/>
        </authorList>
    </citation>
    <scope>NUCLEOTIDE SEQUENCE [LARGE SCALE GENOMIC DNA]</scope>
    <source>
        <strain evidence="2">ANa2</strain>
        <tissue evidence="2">Whole body excluding digestive tract and cuticle</tissue>
    </source>
</reference>